<dbReference type="EMBL" id="JH818476">
    <property type="protein sequence ID" value="EKC39121.1"/>
    <property type="molecule type" value="Genomic_DNA"/>
</dbReference>
<dbReference type="InParanoid" id="K1RWA4"/>
<evidence type="ECO:0000313" key="1">
    <source>
        <dbReference type="EMBL" id="EKC39121.1"/>
    </source>
</evidence>
<name>K1RWA4_MAGGI</name>
<accession>K1RWA4</accession>
<protein>
    <submittedName>
        <fullName evidence="1">Uncharacterized protein</fullName>
    </submittedName>
</protein>
<organism evidence="1">
    <name type="scientific">Magallana gigas</name>
    <name type="common">Pacific oyster</name>
    <name type="synonym">Crassostrea gigas</name>
    <dbReference type="NCBI Taxonomy" id="29159"/>
    <lineage>
        <taxon>Eukaryota</taxon>
        <taxon>Metazoa</taxon>
        <taxon>Spiralia</taxon>
        <taxon>Lophotrochozoa</taxon>
        <taxon>Mollusca</taxon>
        <taxon>Bivalvia</taxon>
        <taxon>Autobranchia</taxon>
        <taxon>Pteriomorphia</taxon>
        <taxon>Ostreida</taxon>
        <taxon>Ostreoidea</taxon>
        <taxon>Ostreidae</taxon>
        <taxon>Magallana</taxon>
    </lineage>
</organism>
<proteinExistence type="predicted"/>
<dbReference type="HOGENOM" id="CLU_2173427_0_0_1"/>
<sequence>MEAPWTIILLMYATPLLLVEAGYFNGGPGLNELAISSEIAPTRACSVIGNIDTLLQCFAGCMKRFRRFYMFGRNSATLTCFCCKDPPQLPLPGTVFNTYIARQYTFLFAK</sequence>
<reference evidence="1" key="1">
    <citation type="journal article" date="2012" name="Nature">
        <title>The oyster genome reveals stress adaptation and complexity of shell formation.</title>
        <authorList>
            <person name="Zhang G."/>
            <person name="Fang X."/>
            <person name="Guo X."/>
            <person name="Li L."/>
            <person name="Luo R."/>
            <person name="Xu F."/>
            <person name="Yang P."/>
            <person name="Zhang L."/>
            <person name="Wang X."/>
            <person name="Qi H."/>
            <person name="Xiong Z."/>
            <person name="Que H."/>
            <person name="Xie Y."/>
            <person name="Holland P.W."/>
            <person name="Paps J."/>
            <person name="Zhu Y."/>
            <person name="Wu F."/>
            <person name="Chen Y."/>
            <person name="Wang J."/>
            <person name="Peng C."/>
            <person name="Meng J."/>
            <person name="Yang L."/>
            <person name="Liu J."/>
            <person name="Wen B."/>
            <person name="Zhang N."/>
            <person name="Huang Z."/>
            <person name="Zhu Q."/>
            <person name="Feng Y."/>
            <person name="Mount A."/>
            <person name="Hedgecock D."/>
            <person name="Xu Z."/>
            <person name="Liu Y."/>
            <person name="Domazet-Loso T."/>
            <person name="Du Y."/>
            <person name="Sun X."/>
            <person name="Zhang S."/>
            <person name="Liu B."/>
            <person name="Cheng P."/>
            <person name="Jiang X."/>
            <person name="Li J."/>
            <person name="Fan D."/>
            <person name="Wang W."/>
            <person name="Fu W."/>
            <person name="Wang T."/>
            <person name="Wang B."/>
            <person name="Zhang J."/>
            <person name="Peng Z."/>
            <person name="Li Y."/>
            <person name="Li N."/>
            <person name="Wang J."/>
            <person name="Chen M."/>
            <person name="He Y."/>
            <person name="Tan F."/>
            <person name="Song X."/>
            <person name="Zheng Q."/>
            <person name="Huang R."/>
            <person name="Yang H."/>
            <person name="Du X."/>
            <person name="Chen L."/>
            <person name="Yang M."/>
            <person name="Gaffney P.M."/>
            <person name="Wang S."/>
            <person name="Luo L."/>
            <person name="She Z."/>
            <person name="Ming Y."/>
            <person name="Huang W."/>
            <person name="Zhang S."/>
            <person name="Huang B."/>
            <person name="Zhang Y."/>
            <person name="Qu T."/>
            <person name="Ni P."/>
            <person name="Miao G."/>
            <person name="Wang J."/>
            <person name="Wang Q."/>
            <person name="Steinberg C.E."/>
            <person name="Wang H."/>
            <person name="Li N."/>
            <person name="Qian L."/>
            <person name="Zhang G."/>
            <person name="Li Y."/>
            <person name="Yang H."/>
            <person name="Liu X."/>
            <person name="Wang J."/>
            <person name="Yin Y."/>
            <person name="Wang J."/>
        </authorList>
    </citation>
    <scope>NUCLEOTIDE SEQUENCE [LARGE SCALE GENOMIC DNA]</scope>
    <source>
        <strain evidence="1">05x7-T-G4-1.051#20</strain>
    </source>
</reference>
<dbReference type="AlphaFoldDB" id="K1RWA4"/>
<gene>
    <name evidence="1" type="ORF">CGI_10015963</name>
</gene>